<keyword evidence="4" id="KW-1185">Reference proteome</keyword>
<reference evidence="3 4" key="1">
    <citation type="submission" date="2018-12" db="EMBL/GenBank/DDBJ databases">
        <title>Draft genome sequence of Xylaria grammica IHI A82.</title>
        <authorList>
            <person name="Buettner E."/>
            <person name="Kellner H."/>
        </authorList>
    </citation>
    <scope>NUCLEOTIDE SEQUENCE [LARGE SCALE GENOMIC DNA]</scope>
    <source>
        <strain evidence="3 4">IHI A82</strain>
    </source>
</reference>
<accession>A0A439D830</accession>
<sequence length="358" mass="40218">MTVISALMLALLQGFRSLRQKLFTQPAVPLSEDDRIRITMTTPPTPKRHPLRTYKDLPDMSTQGDPGKIVTVYVGYQSHGFQVHRDRLGPLAKLLDDPLSKLIDSISLPNEKADTFNALVNWIYHEPLPRAAKASEYNVDGTGGLAPISTSVKALTDLAWGKDLPAGSKGEKPKLGNAGLEDAHATQCLLLDLMMLAERYGWEKLYNAAIDAFREGEANLQRERPDLLHIEVVYQRTAAESPIRQFLGDYVYALARADRNLTWYLREKWFEKIPELLADMLKRVDEKGPFQYPFDRGASKDKDKENGEGGEDDGEKQDEREVLAQETPLDLSATTYHIHDGRMMLDCERSDDGGCSVE</sequence>
<comment type="caution">
    <text evidence="3">The sequence shown here is derived from an EMBL/GenBank/DDBJ whole genome shotgun (WGS) entry which is preliminary data.</text>
</comment>
<proteinExistence type="predicted"/>
<evidence type="ECO:0000256" key="1">
    <source>
        <dbReference type="SAM" id="MobiDB-lite"/>
    </source>
</evidence>
<evidence type="ECO:0000313" key="4">
    <source>
        <dbReference type="Proteomes" id="UP000286045"/>
    </source>
</evidence>
<dbReference type="STRING" id="363999.A0A439D830"/>
<name>A0A439D830_9PEZI</name>
<gene>
    <name evidence="3" type="ORF">EKO27_g4559</name>
</gene>
<protein>
    <recommendedName>
        <fullName evidence="5">BTB domain-containing protein</fullName>
    </recommendedName>
</protein>
<evidence type="ECO:0008006" key="5">
    <source>
        <dbReference type="Google" id="ProtNLM"/>
    </source>
</evidence>
<feature type="chain" id="PRO_5019110343" description="BTB domain-containing protein" evidence="2">
    <location>
        <begin position="18"/>
        <end position="358"/>
    </location>
</feature>
<feature type="region of interest" description="Disordered" evidence="1">
    <location>
        <begin position="292"/>
        <end position="335"/>
    </location>
</feature>
<feature type="signal peptide" evidence="2">
    <location>
        <begin position="1"/>
        <end position="17"/>
    </location>
</feature>
<feature type="compositionally biased region" description="Basic and acidic residues" evidence="1">
    <location>
        <begin position="297"/>
        <end position="307"/>
    </location>
</feature>
<feature type="region of interest" description="Disordered" evidence="1">
    <location>
        <begin position="39"/>
        <end position="60"/>
    </location>
</feature>
<evidence type="ECO:0000256" key="2">
    <source>
        <dbReference type="SAM" id="SignalP"/>
    </source>
</evidence>
<dbReference type="AlphaFoldDB" id="A0A439D830"/>
<keyword evidence="2" id="KW-0732">Signal</keyword>
<dbReference type="Proteomes" id="UP000286045">
    <property type="component" value="Unassembled WGS sequence"/>
</dbReference>
<organism evidence="3 4">
    <name type="scientific">Xylaria grammica</name>
    <dbReference type="NCBI Taxonomy" id="363999"/>
    <lineage>
        <taxon>Eukaryota</taxon>
        <taxon>Fungi</taxon>
        <taxon>Dikarya</taxon>
        <taxon>Ascomycota</taxon>
        <taxon>Pezizomycotina</taxon>
        <taxon>Sordariomycetes</taxon>
        <taxon>Xylariomycetidae</taxon>
        <taxon>Xylariales</taxon>
        <taxon>Xylariaceae</taxon>
        <taxon>Xylaria</taxon>
    </lineage>
</organism>
<evidence type="ECO:0000313" key="3">
    <source>
        <dbReference type="EMBL" id="RWA10552.1"/>
    </source>
</evidence>
<dbReference type="EMBL" id="RYZI01000110">
    <property type="protein sequence ID" value="RWA10552.1"/>
    <property type="molecule type" value="Genomic_DNA"/>
</dbReference>